<evidence type="ECO:0000256" key="7">
    <source>
        <dbReference type="ARBA" id="ARBA00023157"/>
    </source>
</evidence>
<dbReference type="PANTHER" id="PTHR24252">
    <property type="entry name" value="ACROSIN-RELATED"/>
    <property type="match status" value="1"/>
</dbReference>
<keyword evidence="6" id="KW-0865">Zymogen</keyword>
<evidence type="ECO:0000313" key="12">
    <source>
        <dbReference type="RefSeq" id="XP_026666907.1"/>
    </source>
</evidence>
<keyword evidence="4 8" id="KW-0378">Hydrolase</keyword>
<accession>A0AAJ7RX48</accession>
<dbReference type="AlphaFoldDB" id="A0AAJ7RX48"/>
<keyword evidence="2 8" id="KW-0645">Protease</keyword>
<evidence type="ECO:0000256" key="3">
    <source>
        <dbReference type="ARBA" id="ARBA00022729"/>
    </source>
</evidence>
<evidence type="ECO:0000256" key="9">
    <source>
        <dbReference type="SAM" id="SignalP"/>
    </source>
</evidence>
<dbReference type="CDD" id="cd00190">
    <property type="entry name" value="Tryp_SPc"/>
    <property type="match status" value="1"/>
</dbReference>
<evidence type="ECO:0000259" key="10">
    <source>
        <dbReference type="PROSITE" id="PS50240"/>
    </source>
</evidence>
<dbReference type="PROSITE" id="PS00134">
    <property type="entry name" value="TRYPSIN_HIS"/>
    <property type="match status" value="1"/>
</dbReference>
<evidence type="ECO:0000313" key="11">
    <source>
        <dbReference type="Proteomes" id="UP000694925"/>
    </source>
</evidence>
<dbReference type="RefSeq" id="XP_026666907.1">
    <property type="nucleotide sequence ID" value="XM_026811106.1"/>
</dbReference>
<dbReference type="Pfam" id="PF00089">
    <property type="entry name" value="Trypsin"/>
    <property type="match status" value="1"/>
</dbReference>
<evidence type="ECO:0000256" key="4">
    <source>
        <dbReference type="ARBA" id="ARBA00022801"/>
    </source>
</evidence>
<gene>
    <name evidence="12" type="primary">LOC108621948</name>
</gene>
<dbReference type="PROSITE" id="PS50240">
    <property type="entry name" value="TRYPSIN_DOM"/>
    <property type="match status" value="1"/>
</dbReference>
<dbReference type="InterPro" id="IPR033116">
    <property type="entry name" value="TRYPSIN_SER"/>
</dbReference>
<evidence type="ECO:0000256" key="2">
    <source>
        <dbReference type="ARBA" id="ARBA00022670"/>
    </source>
</evidence>
<dbReference type="Proteomes" id="UP000694925">
    <property type="component" value="Unplaced"/>
</dbReference>
<feature type="chain" id="PRO_5042587401" evidence="9">
    <location>
        <begin position="20"/>
        <end position="248"/>
    </location>
</feature>
<feature type="signal peptide" evidence="9">
    <location>
        <begin position="1"/>
        <end position="19"/>
    </location>
</feature>
<keyword evidence="7" id="KW-1015">Disulfide bond</keyword>
<dbReference type="InterPro" id="IPR001314">
    <property type="entry name" value="Peptidase_S1A"/>
</dbReference>
<evidence type="ECO:0000256" key="1">
    <source>
        <dbReference type="ARBA" id="ARBA00007664"/>
    </source>
</evidence>
<feature type="domain" description="Peptidase S1" evidence="10">
    <location>
        <begin position="24"/>
        <end position="247"/>
    </location>
</feature>
<sequence>MMMLLSLLSLFTLARCASCFIPRIIGGQNASIANYPYQVSIIHNNNFQCGGSIISSDWMLTAAHCVYGLPPQQLKIRIGSSFYNKDGTLIDGITNVLWPNEYNMITYDFDVAVIKFPKPITMSASVKPISLAKATSVVRPGQNAVVTGWGRLTENGPLSDKLQSLTVPIIDLKECKKTSDSVTDNMICAGYMAGGKDTCQGDSGGPLVLNGVQIGIVSWGRGCARPKYPGLYTRVSAVRSWINQKTKV</sequence>
<proteinExistence type="inferred from homology"/>
<protein>
    <submittedName>
        <fullName evidence="12">Trypsin-1-like</fullName>
    </submittedName>
</protein>
<keyword evidence="3 9" id="KW-0732">Signal</keyword>
<reference evidence="12" key="1">
    <citation type="submission" date="2025-08" db="UniProtKB">
        <authorList>
            <consortium name="RefSeq"/>
        </authorList>
    </citation>
    <scope>IDENTIFICATION</scope>
    <source>
        <tissue evidence="12">Whole body</tissue>
    </source>
</reference>
<dbReference type="KEGG" id="ccal:108621948"/>
<dbReference type="PROSITE" id="PS00135">
    <property type="entry name" value="TRYPSIN_SER"/>
    <property type="match status" value="1"/>
</dbReference>
<dbReference type="SUPFAM" id="SSF50494">
    <property type="entry name" value="Trypsin-like serine proteases"/>
    <property type="match status" value="1"/>
</dbReference>
<keyword evidence="11" id="KW-1185">Reference proteome</keyword>
<dbReference type="PRINTS" id="PR00722">
    <property type="entry name" value="CHYMOTRYPSIN"/>
</dbReference>
<dbReference type="GO" id="GO:0004252">
    <property type="term" value="F:serine-type endopeptidase activity"/>
    <property type="evidence" value="ECO:0007669"/>
    <property type="project" value="InterPro"/>
</dbReference>
<dbReference type="Gene3D" id="2.40.10.10">
    <property type="entry name" value="Trypsin-like serine proteases"/>
    <property type="match status" value="1"/>
</dbReference>
<dbReference type="FunFam" id="2.40.10.10:FF:000077">
    <property type="entry name" value="Predicted protein"/>
    <property type="match status" value="1"/>
</dbReference>
<dbReference type="SMART" id="SM00020">
    <property type="entry name" value="Tryp_SPc"/>
    <property type="match status" value="1"/>
</dbReference>
<dbReference type="GeneID" id="108621948"/>
<dbReference type="InterPro" id="IPR018114">
    <property type="entry name" value="TRYPSIN_HIS"/>
</dbReference>
<organism evidence="11 12">
    <name type="scientific">Ceratina calcarata</name>
    <dbReference type="NCBI Taxonomy" id="156304"/>
    <lineage>
        <taxon>Eukaryota</taxon>
        <taxon>Metazoa</taxon>
        <taxon>Ecdysozoa</taxon>
        <taxon>Arthropoda</taxon>
        <taxon>Hexapoda</taxon>
        <taxon>Insecta</taxon>
        <taxon>Pterygota</taxon>
        <taxon>Neoptera</taxon>
        <taxon>Endopterygota</taxon>
        <taxon>Hymenoptera</taxon>
        <taxon>Apocrita</taxon>
        <taxon>Aculeata</taxon>
        <taxon>Apoidea</taxon>
        <taxon>Anthophila</taxon>
        <taxon>Apidae</taxon>
        <taxon>Ceratina</taxon>
        <taxon>Zadontomerus</taxon>
    </lineage>
</organism>
<dbReference type="InterPro" id="IPR009003">
    <property type="entry name" value="Peptidase_S1_PA"/>
</dbReference>
<dbReference type="PANTHER" id="PTHR24252:SF7">
    <property type="entry name" value="HYALIN"/>
    <property type="match status" value="1"/>
</dbReference>
<comment type="similarity">
    <text evidence="1">Belongs to the peptidase S1 family.</text>
</comment>
<dbReference type="GO" id="GO:0006508">
    <property type="term" value="P:proteolysis"/>
    <property type="evidence" value="ECO:0007669"/>
    <property type="project" value="UniProtKB-KW"/>
</dbReference>
<keyword evidence="5 8" id="KW-0720">Serine protease</keyword>
<evidence type="ECO:0000256" key="5">
    <source>
        <dbReference type="ARBA" id="ARBA00022825"/>
    </source>
</evidence>
<evidence type="ECO:0000256" key="8">
    <source>
        <dbReference type="RuleBase" id="RU363034"/>
    </source>
</evidence>
<dbReference type="InterPro" id="IPR001254">
    <property type="entry name" value="Trypsin_dom"/>
</dbReference>
<evidence type="ECO:0000256" key="6">
    <source>
        <dbReference type="ARBA" id="ARBA00023145"/>
    </source>
</evidence>
<name>A0AAJ7RX48_9HYME</name>
<dbReference type="InterPro" id="IPR043504">
    <property type="entry name" value="Peptidase_S1_PA_chymotrypsin"/>
</dbReference>